<comment type="caution">
    <text evidence="4">The sequence shown here is derived from an EMBL/GenBank/DDBJ whole genome shotgun (WGS) entry which is preliminary data.</text>
</comment>
<dbReference type="GO" id="GO:0008168">
    <property type="term" value="F:methyltransferase activity"/>
    <property type="evidence" value="ECO:0007669"/>
    <property type="project" value="UniProtKB-KW"/>
</dbReference>
<evidence type="ECO:0000256" key="2">
    <source>
        <dbReference type="ARBA" id="ARBA00022679"/>
    </source>
</evidence>
<evidence type="ECO:0000259" key="3">
    <source>
        <dbReference type="Pfam" id="PF13649"/>
    </source>
</evidence>
<evidence type="ECO:0000313" key="4">
    <source>
        <dbReference type="EMBL" id="MRX63708.1"/>
    </source>
</evidence>
<dbReference type="GO" id="GO:0032259">
    <property type="term" value="P:methylation"/>
    <property type="evidence" value="ECO:0007669"/>
    <property type="project" value="UniProtKB-KW"/>
</dbReference>
<dbReference type="PANTHER" id="PTHR43861:SF1">
    <property type="entry name" value="TRANS-ACONITATE 2-METHYLTRANSFERASE"/>
    <property type="match status" value="1"/>
</dbReference>
<protein>
    <submittedName>
        <fullName evidence="4">Methyltransferase domain-containing protein</fullName>
    </submittedName>
</protein>
<name>A0A6I2MJ25_9FLAO</name>
<gene>
    <name evidence="4" type="ORF">GJ691_05960</name>
</gene>
<keyword evidence="2 4" id="KW-0808">Transferase</keyword>
<proteinExistence type="predicted"/>
<dbReference type="RefSeq" id="WP_154364815.1">
    <property type="nucleotide sequence ID" value="NZ_WKJH01000003.1"/>
</dbReference>
<evidence type="ECO:0000313" key="5">
    <source>
        <dbReference type="Proteomes" id="UP000443153"/>
    </source>
</evidence>
<keyword evidence="1 4" id="KW-0489">Methyltransferase</keyword>
<keyword evidence="5" id="KW-1185">Reference proteome</keyword>
<dbReference type="Pfam" id="PF13649">
    <property type="entry name" value="Methyltransf_25"/>
    <property type="match status" value="1"/>
</dbReference>
<reference evidence="4 5" key="1">
    <citation type="submission" date="2019-11" db="EMBL/GenBank/DDBJ databases">
        <title>Maribacter lutea sp. nov., a marine bacterium isolated from intertidal sand.</title>
        <authorList>
            <person name="Liu A."/>
        </authorList>
    </citation>
    <scope>NUCLEOTIDE SEQUENCE [LARGE SCALE GENOMIC DNA]</scope>
    <source>
        <strain evidence="4 5">RZ05</strain>
    </source>
</reference>
<dbReference type="InterPro" id="IPR041698">
    <property type="entry name" value="Methyltransf_25"/>
</dbReference>
<accession>A0A6I2MJ25</accession>
<dbReference type="PANTHER" id="PTHR43861">
    <property type="entry name" value="TRANS-ACONITATE 2-METHYLTRANSFERASE-RELATED"/>
    <property type="match status" value="1"/>
</dbReference>
<dbReference type="InterPro" id="IPR029063">
    <property type="entry name" value="SAM-dependent_MTases_sf"/>
</dbReference>
<dbReference type="CDD" id="cd02440">
    <property type="entry name" value="AdoMet_MTases"/>
    <property type="match status" value="1"/>
</dbReference>
<dbReference type="EMBL" id="WKJH01000003">
    <property type="protein sequence ID" value="MRX63708.1"/>
    <property type="molecule type" value="Genomic_DNA"/>
</dbReference>
<dbReference type="OrthoDB" id="9789123at2"/>
<feature type="domain" description="Methyltransferase" evidence="3">
    <location>
        <begin position="47"/>
        <end position="136"/>
    </location>
</feature>
<evidence type="ECO:0000256" key="1">
    <source>
        <dbReference type="ARBA" id="ARBA00022603"/>
    </source>
</evidence>
<dbReference type="SUPFAM" id="SSF53335">
    <property type="entry name" value="S-adenosyl-L-methionine-dependent methyltransferases"/>
    <property type="match status" value="1"/>
</dbReference>
<organism evidence="4 5">
    <name type="scientific">Maribacter luteus</name>
    <dbReference type="NCBI Taxonomy" id="2594478"/>
    <lineage>
        <taxon>Bacteria</taxon>
        <taxon>Pseudomonadati</taxon>
        <taxon>Bacteroidota</taxon>
        <taxon>Flavobacteriia</taxon>
        <taxon>Flavobacteriales</taxon>
        <taxon>Flavobacteriaceae</taxon>
        <taxon>Maribacter</taxon>
    </lineage>
</organism>
<sequence>MEDKYQETFETWNKVAPLYEERFMQLDLYNDTYDVFCGLWSKPKARVLEIGCGPGNITRYVKTNNPNSHITAIDVSKNMVKLAKKNIPEVDFRIMDCRNLRDIGNSFDAIVCGFTMPYLSKPDCSKLISDCKELMNKEAVLYLSFVPGDYDRSGYITGSSGDRTYFYYHDPKAIIKELHKNSFSVIHNIEKEYPKSDGSTETHTIIIAKK</sequence>
<dbReference type="AlphaFoldDB" id="A0A6I2MJ25"/>
<dbReference type="Proteomes" id="UP000443153">
    <property type="component" value="Unassembled WGS sequence"/>
</dbReference>
<dbReference type="Gene3D" id="3.40.50.150">
    <property type="entry name" value="Vaccinia Virus protein VP39"/>
    <property type="match status" value="1"/>
</dbReference>